<organism evidence="1 2">
    <name type="scientific">Pseudoalteromonas piratica</name>
    <dbReference type="NCBI Taxonomy" id="1348114"/>
    <lineage>
        <taxon>Bacteria</taxon>
        <taxon>Pseudomonadati</taxon>
        <taxon>Pseudomonadota</taxon>
        <taxon>Gammaproteobacteria</taxon>
        <taxon>Alteromonadales</taxon>
        <taxon>Pseudoalteromonadaceae</taxon>
        <taxon>Pseudoalteromonas</taxon>
    </lineage>
</organism>
<dbReference type="HOGENOM" id="CLU_2603400_0_0_6"/>
<dbReference type="Proteomes" id="UP000030341">
    <property type="component" value="Chromosome 2"/>
</dbReference>
<reference evidence="1 2" key="1">
    <citation type="submission" date="2014-11" db="EMBL/GenBank/DDBJ databases">
        <title>Complete Genome Sequence of Pseudoalteromonas sp. Strain OCN003 Isolated from Kaneohe Bay, Oahu, Hawaii.</title>
        <authorList>
            <person name="Beurmann S."/>
            <person name="Videau P."/>
            <person name="Ushijima B."/>
            <person name="Smith A.M."/>
            <person name="Aeby G.S."/>
            <person name="Callahan S.M."/>
            <person name="Belcaid M."/>
        </authorList>
    </citation>
    <scope>NUCLEOTIDE SEQUENCE [LARGE SCALE GENOMIC DNA]</scope>
    <source>
        <strain evidence="1 2">OCN003</strain>
    </source>
</reference>
<proteinExistence type="predicted"/>
<name>A0A0A7EMS6_9GAMM</name>
<keyword evidence="2" id="KW-1185">Reference proteome</keyword>
<sequence length="79" mass="8726">MALNVSSATACASDTQASVTTHDTAEFTYHDQNDFDDFPPQASPNSQANNRYKHYQKVAYLLNLTPVSIQPIRAPPSVR</sequence>
<protein>
    <submittedName>
        <fullName evidence="1">Uncharacterized protein</fullName>
    </submittedName>
</protein>
<accession>A0A0A7EMS6</accession>
<evidence type="ECO:0000313" key="1">
    <source>
        <dbReference type="EMBL" id="AIY67376.1"/>
    </source>
</evidence>
<dbReference type="KEGG" id="pseo:OM33_20295"/>
<dbReference type="EMBL" id="CP009889">
    <property type="protein sequence ID" value="AIY67376.1"/>
    <property type="molecule type" value="Genomic_DNA"/>
</dbReference>
<dbReference type="AlphaFoldDB" id="A0A0A7EMS6"/>
<dbReference type="STRING" id="1348114.OM33_20295"/>
<gene>
    <name evidence="1" type="ORF">OM33_20295</name>
</gene>
<evidence type="ECO:0000313" key="2">
    <source>
        <dbReference type="Proteomes" id="UP000030341"/>
    </source>
</evidence>